<dbReference type="AlphaFoldDB" id="A0A6J4RGE7"/>
<feature type="non-terminal residue" evidence="2">
    <location>
        <position position="1"/>
    </location>
</feature>
<evidence type="ECO:0000256" key="1">
    <source>
        <dbReference type="SAM" id="MobiDB-lite"/>
    </source>
</evidence>
<feature type="compositionally biased region" description="Basic and acidic residues" evidence="1">
    <location>
        <begin position="40"/>
        <end position="54"/>
    </location>
</feature>
<sequence length="63" mass="7518">GSRRVFRYSSTHEKTLPHGSFRRRMELHKASPARTRRIRTAQDPRPSRDPERCPLRPKKRLPV</sequence>
<protein>
    <submittedName>
        <fullName evidence="2">Uncharacterized protein</fullName>
    </submittedName>
</protein>
<evidence type="ECO:0000313" key="2">
    <source>
        <dbReference type="EMBL" id="CAA9468209.1"/>
    </source>
</evidence>
<organism evidence="2">
    <name type="scientific">uncultured Rubrobacteraceae bacterium</name>
    <dbReference type="NCBI Taxonomy" id="349277"/>
    <lineage>
        <taxon>Bacteria</taxon>
        <taxon>Bacillati</taxon>
        <taxon>Actinomycetota</taxon>
        <taxon>Rubrobacteria</taxon>
        <taxon>Rubrobacterales</taxon>
        <taxon>Rubrobacteraceae</taxon>
        <taxon>environmental samples</taxon>
    </lineage>
</organism>
<proteinExistence type="predicted"/>
<name>A0A6J4RGE7_9ACTN</name>
<reference evidence="2" key="1">
    <citation type="submission" date="2020-02" db="EMBL/GenBank/DDBJ databases">
        <authorList>
            <person name="Meier V. D."/>
        </authorList>
    </citation>
    <scope>NUCLEOTIDE SEQUENCE</scope>
    <source>
        <strain evidence="2">AVDCRST_MAG58</strain>
    </source>
</reference>
<accession>A0A6J4RGE7</accession>
<gene>
    <name evidence="2" type="ORF">AVDCRST_MAG58-3764</name>
</gene>
<feature type="region of interest" description="Disordered" evidence="1">
    <location>
        <begin position="1"/>
        <end position="63"/>
    </location>
</feature>
<dbReference type="EMBL" id="CADCVF010000077">
    <property type="protein sequence ID" value="CAA9468209.1"/>
    <property type="molecule type" value="Genomic_DNA"/>
</dbReference>
<feature type="non-terminal residue" evidence="2">
    <location>
        <position position="63"/>
    </location>
</feature>